<comment type="catalytic activity">
    <reaction evidence="6">
        <text>orotidine 5'-phosphate + diphosphate = orotate + 5-phospho-alpha-D-ribose 1-diphosphate</text>
        <dbReference type="Rhea" id="RHEA:10380"/>
        <dbReference type="ChEBI" id="CHEBI:30839"/>
        <dbReference type="ChEBI" id="CHEBI:33019"/>
        <dbReference type="ChEBI" id="CHEBI:57538"/>
        <dbReference type="ChEBI" id="CHEBI:58017"/>
        <dbReference type="EC" id="2.4.2.10"/>
    </reaction>
</comment>
<dbReference type="EMBL" id="LCAG01000001">
    <property type="protein sequence ID" value="KKR88036.1"/>
    <property type="molecule type" value="Genomic_DNA"/>
</dbReference>
<organism evidence="8 9">
    <name type="scientific">Candidatus Curtissbacteria bacterium GW2011_GWA1_41_11</name>
    <dbReference type="NCBI Taxonomy" id="1618409"/>
    <lineage>
        <taxon>Bacteria</taxon>
        <taxon>Candidatus Curtissiibacteriota</taxon>
    </lineage>
</organism>
<feature type="binding site" evidence="6">
    <location>
        <position position="131"/>
    </location>
    <ligand>
        <name>orotate</name>
        <dbReference type="ChEBI" id="CHEBI:30839"/>
    </ligand>
</feature>
<accession>A0A0G0UKK3</accession>
<protein>
    <recommendedName>
        <fullName evidence="2 6">Orotate phosphoribosyltransferase</fullName>
        <shortName evidence="6">OPRT</shortName>
        <shortName evidence="6">OPRTase</shortName>
        <ecNumber evidence="2 6">2.4.2.10</ecNumber>
    </recommendedName>
</protein>
<dbReference type="InterPro" id="IPR004467">
    <property type="entry name" value="Or_phspho_trans_dom"/>
</dbReference>
<dbReference type="GO" id="GO:0044205">
    <property type="term" value="P:'de novo' UMP biosynthetic process"/>
    <property type="evidence" value="ECO:0007669"/>
    <property type="project" value="UniProtKB-UniRule"/>
</dbReference>
<keyword evidence="3 6" id="KW-0328">Glycosyltransferase</keyword>
<feature type="binding site" evidence="6">
    <location>
        <position position="105"/>
    </location>
    <ligand>
        <name>5-phospho-alpha-D-ribose 1-diphosphate</name>
        <dbReference type="ChEBI" id="CHEBI:58017"/>
        <note>ligand shared between dimeric partners</note>
    </ligand>
</feature>
<dbReference type="EC" id="2.4.2.10" evidence="2 6"/>
<comment type="cofactor">
    <cofactor evidence="6">
        <name>Mg(2+)</name>
        <dbReference type="ChEBI" id="CHEBI:18420"/>
    </cofactor>
</comment>
<comment type="subunit">
    <text evidence="6">Homodimer.</text>
</comment>
<sequence length="219" mass="24602">MKSTNTEQSKKVAKILFEIGAVSFSRNRPFRFDSGVLSPVYVDNRILISYPKERKLVIEELLKLIKDKVNKFDVVAGVATAGIPHAAWIADKLNKPMIFVRSKPKDHGKGQQVEGKLSRGQRVLVIEDLISTARSSKRVVEAIRAQGGVVSDEIAIYSHNLKEADKNMNKVKVKLHNLTDTKTAALYAKEKGFLKKEQTAIISDWVKNPQNWAKKMGFE</sequence>
<evidence type="ECO:0000256" key="4">
    <source>
        <dbReference type="ARBA" id="ARBA00022679"/>
    </source>
</evidence>
<keyword evidence="5 6" id="KW-0665">Pyrimidine biosynthesis</keyword>
<evidence type="ECO:0000313" key="8">
    <source>
        <dbReference type="EMBL" id="KKR88036.1"/>
    </source>
</evidence>
<dbReference type="SUPFAM" id="SSF53271">
    <property type="entry name" value="PRTase-like"/>
    <property type="match status" value="1"/>
</dbReference>
<dbReference type="InterPro" id="IPR029057">
    <property type="entry name" value="PRTase-like"/>
</dbReference>
<comment type="similarity">
    <text evidence="6">Belongs to the purine/pyrimidine phosphoribosyltransferase family. PyrE subfamily.</text>
</comment>
<dbReference type="GO" id="GO:0004588">
    <property type="term" value="F:orotate phosphoribosyltransferase activity"/>
    <property type="evidence" value="ECO:0007669"/>
    <property type="project" value="UniProtKB-UniRule"/>
</dbReference>
<dbReference type="Pfam" id="PF00156">
    <property type="entry name" value="Pribosyltran"/>
    <property type="match status" value="1"/>
</dbReference>
<comment type="function">
    <text evidence="6">Catalyzes the transfer of a ribosyl phosphate group from 5-phosphoribose 1-diphosphate to orotate, leading to the formation of orotidine monophosphate (OMP).</text>
</comment>
<dbReference type="HAMAP" id="MF_01208">
    <property type="entry name" value="PyrE"/>
    <property type="match status" value="1"/>
</dbReference>
<evidence type="ECO:0000256" key="3">
    <source>
        <dbReference type="ARBA" id="ARBA00022676"/>
    </source>
</evidence>
<dbReference type="Gene3D" id="3.40.50.2020">
    <property type="match status" value="1"/>
</dbReference>
<dbReference type="PANTHER" id="PTHR19278">
    <property type="entry name" value="OROTATE PHOSPHORIBOSYLTRANSFERASE"/>
    <property type="match status" value="1"/>
</dbReference>
<reference evidence="8 9" key="1">
    <citation type="journal article" date="2015" name="Nature">
        <title>rRNA introns, odd ribosomes, and small enigmatic genomes across a large radiation of phyla.</title>
        <authorList>
            <person name="Brown C.T."/>
            <person name="Hug L.A."/>
            <person name="Thomas B.C."/>
            <person name="Sharon I."/>
            <person name="Castelle C.J."/>
            <person name="Singh A."/>
            <person name="Wilkins M.J."/>
            <person name="Williams K.H."/>
            <person name="Banfield J.F."/>
        </authorList>
    </citation>
    <scope>NUCLEOTIDE SEQUENCE [LARGE SCALE GENOMIC DNA]</scope>
</reference>
<dbReference type="AlphaFoldDB" id="A0A0G0UKK3"/>
<feature type="binding site" description="in other chain" evidence="6">
    <location>
        <begin position="127"/>
        <end position="135"/>
    </location>
    <ligand>
        <name>5-phospho-alpha-D-ribose 1-diphosphate</name>
        <dbReference type="ChEBI" id="CHEBI:58017"/>
        <note>ligand shared between dimeric partners</note>
    </ligand>
</feature>
<proteinExistence type="inferred from homology"/>
<comment type="pathway">
    <text evidence="1 6">Pyrimidine metabolism; UMP biosynthesis via de novo pathway; UMP from orotate: step 1/2.</text>
</comment>
<name>A0A0G0UKK3_9BACT</name>
<comment type="caution">
    <text evidence="6">Lacks conserved residue(s) required for the propagation of feature annotation.</text>
</comment>
<dbReference type="PANTHER" id="PTHR19278:SF9">
    <property type="entry name" value="URIDINE 5'-MONOPHOSPHATE SYNTHASE"/>
    <property type="match status" value="1"/>
</dbReference>
<feature type="binding site" evidence="6">
    <location>
        <position position="107"/>
    </location>
    <ligand>
        <name>5-phospho-alpha-D-ribose 1-diphosphate</name>
        <dbReference type="ChEBI" id="CHEBI:58017"/>
        <note>ligand shared between dimeric partners</note>
    </ligand>
</feature>
<comment type="caution">
    <text evidence="8">The sequence shown here is derived from an EMBL/GenBank/DDBJ whole genome shotgun (WGS) entry which is preliminary data.</text>
</comment>
<dbReference type="InterPro" id="IPR023031">
    <property type="entry name" value="OPRT"/>
</dbReference>
<feature type="binding site" evidence="6">
    <location>
        <position position="101"/>
    </location>
    <ligand>
        <name>5-phospho-alpha-D-ribose 1-diphosphate</name>
        <dbReference type="ChEBI" id="CHEBI:58017"/>
        <note>ligand shared between dimeric partners</note>
    </ligand>
</feature>
<dbReference type="GO" id="GO:0000287">
    <property type="term" value="F:magnesium ion binding"/>
    <property type="evidence" value="ECO:0007669"/>
    <property type="project" value="UniProtKB-UniRule"/>
</dbReference>
<gene>
    <name evidence="6" type="primary">pyrE</name>
    <name evidence="8" type="ORF">UU34_C0001G0033</name>
</gene>
<keyword evidence="6" id="KW-0460">Magnesium</keyword>
<dbReference type="PATRIC" id="fig|1618409.3.peg.32"/>
<evidence type="ECO:0000313" key="9">
    <source>
        <dbReference type="Proteomes" id="UP000034854"/>
    </source>
</evidence>
<keyword evidence="4 6" id="KW-0808">Transferase</keyword>
<evidence type="ECO:0000256" key="5">
    <source>
        <dbReference type="ARBA" id="ARBA00022975"/>
    </source>
</evidence>
<evidence type="ECO:0000256" key="1">
    <source>
        <dbReference type="ARBA" id="ARBA00004889"/>
    </source>
</evidence>
<evidence type="ECO:0000259" key="7">
    <source>
        <dbReference type="Pfam" id="PF00156"/>
    </source>
</evidence>
<dbReference type="UniPathway" id="UPA00070">
    <property type="reaction ID" value="UER00119"/>
</dbReference>
<dbReference type="GO" id="GO:0019856">
    <property type="term" value="P:pyrimidine nucleobase biosynthetic process"/>
    <property type="evidence" value="ECO:0007669"/>
    <property type="project" value="TreeGrafter"/>
</dbReference>
<evidence type="ECO:0000256" key="6">
    <source>
        <dbReference type="HAMAP-Rule" id="MF_01208"/>
    </source>
</evidence>
<dbReference type="NCBIfam" id="TIGR00336">
    <property type="entry name" value="pyrE"/>
    <property type="match status" value="1"/>
</dbReference>
<dbReference type="InterPro" id="IPR000836">
    <property type="entry name" value="PRTase_dom"/>
</dbReference>
<feature type="domain" description="Phosphoribosyltransferase" evidence="7">
    <location>
        <begin position="56"/>
        <end position="174"/>
    </location>
</feature>
<dbReference type="Proteomes" id="UP000034854">
    <property type="component" value="Unassembled WGS sequence"/>
</dbReference>
<evidence type="ECO:0000256" key="2">
    <source>
        <dbReference type="ARBA" id="ARBA00011971"/>
    </source>
</evidence>
<dbReference type="CDD" id="cd06223">
    <property type="entry name" value="PRTases_typeI"/>
    <property type="match status" value="1"/>
</dbReference>